<dbReference type="EMBL" id="LNGF01000011">
    <property type="protein sequence ID" value="KYC48049.1"/>
    <property type="molecule type" value="Genomic_DNA"/>
</dbReference>
<keyword evidence="1" id="KW-0472">Membrane</keyword>
<organism evidence="4 7">
    <name type="scientific">Candidatus Methanofastidiosum methylothiophilum</name>
    <dbReference type="NCBI Taxonomy" id="1705564"/>
    <lineage>
        <taxon>Archaea</taxon>
        <taxon>Methanobacteriati</taxon>
        <taxon>Methanobacteriota</taxon>
        <taxon>Stenosarchaea group</taxon>
        <taxon>Candidatus Methanofastidiosia</taxon>
        <taxon>Candidatus Methanofastidiosales</taxon>
        <taxon>Candidatus Methanofastidiosaceae</taxon>
        <taxon>Candidatus Methanofastidiosum</taxon>
    </lineage>
</organism>
<evidence type="ECO:0000313" key="6">
    <source>
        <dbReference type="Proteomes" id="UP000092401"/>
    </source>
</evidence>
<feature type="transmembrane region" description="Helical" evidence="1">
    <location>
        <begin position="313"/>
        <end position="337"/>
    </location>
</feature>
<dbReference type="InterPro" id="IPR007254">
    <property type="entry name" value="DUF373"/>
</dbReference>
<dbReference type="PANTHER" id="PTHR38815">
    <property type="entry name" value="HYPOTHETICAL MEMBRANE PROTEIN, CONSERVED, DUF373 FAMILY"/>
    <property type="match status" value="1"/>
</dbReference>
<evidence type="ECO:0008006" key="8">
    <source>
        <dbReference type="Google" id="ProtNLM"/>
    </source>
</evidence>
<accession>A0A150IZL9</accession>
<evidence type="ECO:0000313" key="5">
    <source>
        <dbReference type="Proteomes" id="UP000091929"/>
    </source>
</evidence>
<evidence type="ECO:0000313" key="2">
    <source>
        <dbReference type="EMBL" id="KYC45792.1"/>
    </source>
</evidence>
<evidence type="ECO:0000313" key="4">
    <source>
        <dbReference type="EMBL" id="KYC50440.1"/>
    </source>
</evidence>
<evidence type="ECO:0000313" key="3">
    <source>
        <dbReference type="EMBL" id="KYC48049.1"/>
    </source>
</evidence>
<dbReference type="EMBL" id="LNJC01000013">
    <property type="protein sequence ID" value="KYC50440.1"/>
    <property type="molecule type" value="Genomic_DNA"/>
</dbReference>
<dbReference type="PANTHER" id="PTHR38815:SF1">
    <property type="entry name" value="DUF373 FAMILY PROTEIN"/>
    <property type="match status" value="1"/>
</dbReference>
<protein>
    <recommendedName>
        <fullName evidence="8">DUF373 family protein</fullName>
    </recommendedName>
</protein>
<evidence type="ECO:0000313" key="7">
    <source>
        <dbReference type="Proteomes" id="UP000092403"/>
    </source>
</evidence>
<keyword evidence="1" id="KW-0812">Transmembrane</keyword>
<dbReference type="Proteomes" id="UP000092401">
    <property type="component" value="Unassembled WGS sequence"/>
</dbReference>
<dbReference type="AlphaFoldDB" id="A0A150IZL9"/>
<feature type="transmembrane region" description="Helical" evidence="1">
    <location>
        <begin position="161"/>
        <end position="181"/>
    </location>
</feature>
<reference evidence="5 6" key="1">
    <citation type="journal article" date="2016" name="ISME J.">
        <title>Chasing the elusive Euryarchaeota class WSA2: genomes reveal a uniquely fastidious methyl-reducing methanogen.</title>
        <authorList>
            <person name="Nobu M.K."/>
            <person name="Narihiro T."/>
            <person name="Kuroda K."/>
            <person name="Mei R."/>
            <person name="Liu W.T."/>
        </authorList>
    </citation>
    <scope>NUCLEOTIDE SEQUENCE [LARGE SCALE GENOMIC DNA]</scope>
    <source>
        <strain evidence="2">B03fssc0709_Meth_Bin005</strain>
        <strain evidence="3">B15fssc0709_Meth_Bin003</strain>
        <strain evidence="4">BMIXfssc0709_Meth_Bin006</strain>
    </source>
</reference>
<feature type="transmembrane region" description="Helical" evidence="1">
    <location>
        <begin position="288"/>
        <end position="307"/>
    </location>
</feature>
<gene>
    <name evidence="2" type="ORF">APG10_00500</name>
    <name evidence="3" type="ORF">APG11_00619</name>
    <name evidence="4" type="ORF">APG12_00772</name>
</gene>
<keyword evidence="1" id="KW-1133">Transmembrane helix</keyword>
<name>A0A150IZL9_9EURY</name>
<dbReference type="Proteomes" id="UP000091929">
    <property type="component" value="Unassembled WGS sequence"/>
</dbReference>
<proteinExistence type="predicted"/>
<evidence type="ECO:0000256" key="1">
    <source>
        <dbReference type="SAM" id="Phobius"/>
    </source>
</evidence>
<dbReference type="Proteomes" id="UP000092403">
    <property type="component" value="Unassembled WGS sequence"/>
</dbReference>
<sequence length="353" mass="39547">MFEKKILVLSVDRDNDLGVKTGIEGPVIGEKNILNAAMELGTADPTESDTNVLFRAIQVFRKLKKEDTPCEVVALTGDSDVGVKSDIVLSEQLDKVLKKIKVKGVILVTDGREDENVLPALQSKVPIISIDRIVIQQSETIEETYFILHRYIKEVMEDRKLAGLMLGAPGLTFLLFGAAFLLGKPQIGWFGFLFVLGTYLFFKGFGIDNFLRKEFSPKRVGFVFYLIAVLLGIVGVWQSYYYLVQFPTWQSIPLVIATILSRIELIYVAFAIAMFGRFLEAYSTNKKEVISTLALTFFTAVFSFILYQSANFILGSISLEILMIYLVIAGSLTILFMRLTGKLRAKIMPEPCN</sequence>
<comment type="caution">
    <text evidence="4">The sequence shown here is derived from an EMBL/GenBank/DDBJ whole genome shotgun (WGS) entry which is preliminary data.</text>
</comment>
<dbReference type="Pfam" id="PF04123">
    <property type="entry name" value="DUF373"/>
    <property type="match status" value="1"/>
</dbReference>
<accession>A0A150ILL6</accession>
<feature type="transmembrane region" description="Helical" evidence="1">
    <location>
        <begin position="252"/>
        <end position="276"/>
    </location>
</feature>
<accession>A0A150ISN6</accession>
<feature type="transmembrane region" description="Helical" evidence="1">
    <location>
        <begin position="222"/>
        <end position="240"/>
    </location>
</feature>
<feature type="transmembrane region" description="Helical" evidence="1">
    <location>
        <begin position="187"/>
        <end position="210"/>
    </location>
</feature>
<dbReference type="EMBL" id="LNGE01000010">
    <property type="protein sequence ID" value="KYC45792.1"/>
    <property type="molecule type" value="Genomic_DNA"/>
</dbReference>